<sequence>MLFRICSLAISVRTLVRTGGQQCLKPRTMVTLQEVIKQLKDFAPENIAEKWDNVGLLVEPRNQTNPISNILLTNDLTEAVVTEARERNAQMIISYHPPIFAPLKRLTQASWKERIIIDCIRNDIAIYSPHTSWDSVNNGVNDWLAASLPYDNCKPIHQNESFPAYGSGRMCEISGETINVRDAVQRIIKHTQMDCAMVSVTGGNENRIIQKYAVCAGSGASVLKGVQADMYITGEMSHHEVLEATSNGTCVVLLGHSNSERGFLQTFKDILTKRLNQKTVVHVSSSDRDPMTLMLGENAN</sequence>
<name>A0A4Y0BJK5_ANOFN</name>
<dbReference type="EnsemblMetazoa" id="AFUN019086-RA">
    <property type="protein sequence ID" value="AFUN019086-PA"/>
    <property type="gene ID" value="AFUN019086"/>
</dbReference>
<feature type="binding site" evidence="3">
    <location>
        <position position="134"/>
    </location>
    <ligand>
        <name>a divalent metal cation</name>
        <dbReference type="ChEBI" id="CHEBI:60240"/>
        <label>1</label>
    </ligand>
</feature>
<dbReference type="GO" id="GO:0046872">
    <property type="term" value="F:metal ion binding"/>
    <property type="evidence" value="ECO:0007669"/>
    <property type="project" value="UniProtKB-KW"/>
</dbReference>
<feature type="binding site" evidence="3">
    <location>
        <position position="256"/>
    </location>
    <ligand>
        <name>a divalent metal cation</name>
        <dbReference type="ChEBI" id="CHEBI:60240"/>
        <label>1</label>
    </ligand>
</feature>
<dbReference type="InterPro" id="IPR002678">
    <property type="entry name" value="DUF34/NIF3"/>
</dbReference>
<dbReference type="Gene3D" id="3.40.1390.30">
    <property type="entry name" value="NIF3 (NGG1p interacting factor 3)-like"/>
    <property type="match status" value="1"/>
</dbReference>
<dbReference type="VEuPathDB" id="VectorBase:AFUN2_013044"/>
<evidence type="ECO:0000256" key="1">
    <source>
        <dbReference type="ARBA" id="ARBA00006964"/>
    </source>
</evidence>
<dbReference type="NCBIfam" id="TIGR00486">
    <property type="entry name" value="YbgI_SA1388"/>
    <property type="match status" value="1"/>
</dbReference>
<comment type="similarity">
    <text evidence="1">Belongs to the GTP cyclohydrolase I type 2/NIF3 family.</text>
</comment>
<dbReference type="STRING" id="62324.A0A4Y0BJK5"/>
<feature type="binding site" evidence="3">
    <location>
        <position position="96"/>
    </location>
    <ligand>
        <name>a divalent metal cation</name>
        <dbReference type="ChEBI" id="CHEBI:60240"/>
        <label>1</label>
    </ligand>
</feature>
<accession>A0A4Y0BJK5</accession>
<proteinExistence type="inferred from homology"/>
<feature type="binding site" evidence="3">
    <location>
        <position position="260"/>
    </location>
    <ligand>
        <name>a divalent metal cation</name>
        <dbReference type="ChEBI" id="CHEBI:60240"/>
        <label>1</label>
    </ligand>
</feature>
<dbReference type="PANTHER" id="PTHR13799:SF13">
    <property type="entry name" value="NIF3-LIKE PROTEIN 1"/>
    <property type="match status" value="1"/>
</dbReference>
<reference evidence="4" key="1">
    <citation type="submission" date="2020-05" db="UniProtKB">
        <authorList>
            <consortium name="EnsemblMetazoa"/>
        </authorList>
    </citation>
    <scope>IDENTIFICATION</scope>
    <source>
        <strain evidence="4">FUMOZ</strain>
    </source>
</reference>
<organism evidence="4">
    <name type="scientific">Anopheles funestus</name>
    <name type="common">African malaria mosquito</name>
    <dbReference type="NCBI Taxonomy" id="62324"/>
    <lineage>
        <taxon>Eukaryota</taxon>
        <taxon>Metazoa</taxon>
        <taxon>Ecdysozoa</taxon>
        <taxon>Arthropoda</taxon>
        <taxon>Hexapoda</taxon>
        <taxon>Insecta</taxon>
        <taxon>Pterygota</taxon>
        <taxon>Neoptera</taxon>
        <taxon>Endopterygota</taxon>
        <taxon>Diptera</taxon>
        <taxon>Nematocera</taxon>
        <taxon>Culicoidea</taxon>
        <taxon>Culicidae</taxon>
        <taxon>Anophelinae</taxon>
        <taxon>Anopheles</taxon>
    </lineage>
</organism>
<dbReference type="SUPFAM" id="SSF102705">
    <property type="entry name" value="NIF3 (NGG1p interacting factor 3)-like"/>
    <property type="match status" value="1"/>
</dbReference>
<protein>
    <recommendedName>
        <fullName evidence="2">NIF3-like protein 1</fullName>
    </recommendedName>
</protein>
<evidence type="ECO:0000256" key="3">
    <source>
        <dbReference type="PIRSR" id="PIRSR602678-1"/>
    </source>
</evidence>
<evidence type="ECO:0000313" key="4">
    <source>
        <dbReference type="EnsemblMetazoa" id="AFUN019086-PA"/>
    </source>
</evidence>
<dbReference type="InterPro" id="IPR036069">
    <property type="entry name" value="DUF34/NIF3_sf"/>
</dbReference>
<dbReference type="VEuPathDB" id="VectorBase:AFUN019086"/>
<evidence type="ECO:0000256" key="2">
    <source>
        <dbReference type="ARBA" id="ARBA00019069"/>
    </source>
</evidence>
<dbReference type="FunFam" id="3.40.1390.30:FF:000001">
    <property type="entry name" value="GTP cyclohydrolase 1 type 2"/>
    <property type="match status" value="1"/>
</dbReference>
<dbReference type="GO" id="GO:0005739">
    <property type="term" value="C:mitochondrion"/>
    <property type="evidence" value="ECO:0007669"/>
    <property type="project" value="TreeGrafter"/>
</dbReference>
<dbReference type="AlphaFoldDB" id="A0A4Y0BJK5"/>
<keyword evidence="3" id="KW-0479">Metal-binding</keyword>
<dbReference type="PANTHER" id="PTHR13799">
    <property type="entry name" value="NGG1 INTERACTING FACTOR 3"/>
    <property type="match status" value="1"/>
</dbReference>
<dbReference type="Pfam" id="PF01784">
    <property type="entry name" value="DUF34_NIF3"/>
    <property type="match status" value="1"/>
</dbReference>